<dbReference type="PANTHER" id="PTHR15904:SF17">
    <property type="entry name" value="RHO-GAP DOMAIN-CONTAINING PROTEIN"/>
    <property type="match status" value="1"/>
</dbReference>
<evidence type="ECO:0000313" key="5">
    <source>
        <dbReference type="WBParaSite" id="TREG1_57220.1"/>
    </source>
</evidence>
<feature type="region of interest" description="Disordered" evidence="2">
    <location>
        <begin position="793"/>
        <end position="817"/>
    </location>
</feature>
<reference evidence="5" key="2">
    <citation type="submission" date="2023-11" db="UniProtKB">
        <authorList>
            <consortium name="WormBaseParasite"/>
        </authorList>
    </citation>
    <scope>IDENTIFICATION</scope>
</reference>
<sequence length="1386" mass="155638">MDRLVRKINTSPRSKRKTFVQTADNFGVPLKVLLERDCIKPVPRIVKNICEYLLTNGLNAQGIFRINGSAKLIEALKSTFQISAADDLYSIGNVDIYALAGVLKLFLRELPDGLVSEKHGVKCIKIAKEYATDENMYIFKLQSVICTLVHENYELLKYLCRFLNKIAENEPVNKMSYNSLGIIFGPCVFRCSLDVQVLKNQGLTNCVMTSLIQHADAIFLHHHKNDFLVLDRLFKLPEIVSSSALPNFEDRVQSSCDTLSGLSRISSAIPIESPNENEVLSLSKTMPLISKNSANPHNLEMHHQVDVLPDYSPCKPKISRTNVNPARPGSLHDISLQEKGFSRINSPECYSTPLNQDKEAAITPSTSSTSSPVTFEISTTPTYTSRSNSVSHDETVNTEGISESDAEELYKKTPEQLALDITDIITSLATGTSVDMWCSESQPNSYYNSSAQVSNCNSKSDYIISQESDERLPTSSLSSQSQNTPNELVDSSNASNSTKLRRISSQRKYSAKKSDLSLISTWNSMPSIEKNTTETLVQCTDINLLVNDKTREKFDIPCQMPRSVATNSTKNTCEFSPSSFQIENKQDADMSREAMTDLSRQSPMPTVDSGRYCNLPDANDLNESSPRTQISSRISECSLTQAINQCLDTHIFSFKQQISPSPCRPGSLPDSLNNTTHVVSNHINSVPVSAKPKSPKLYHSEKLLHASRNRLPDATVGINRADDSSNIIKANQEECSLPSRHSFHCATLLMPLRSGVVHQIKKYNQSAPTSPLVVNPHASFTFEQKSKLLDEFPNKPPDSFLLESPLHQSNTPPSLDPQIEGLKKSTENCQALPLPEKFEVETNQKLKQENSLSNRSLQSPNDENEICDELLGNQPAKSHACVRQTINPNSQKNAFINRTIVGYSKHLKELESIPCLSNKSHSLSAVNSGSNLYIESQLLSPRLRHKFKSMQQLNRDEKSKLTKIPSNAKLSSEGRNHRSPPRRIHHPLLKINQIVSSVNSVFLYNSPDCKLRSLIVRKYSAVSSAKSAARNAFKTVDGDDNNVDNSTVKQLKTPLVSLESFYDLLCAVLSEQRRCCGRPEHLSEMNWDQIEQEKFDIQKGLLYFEGLYGRPKTPKSKRIMKPVYERYRQVKRLVASRHSGSLLGVNSQFPFGKDLSHLKVVSTNDVDEKLTNNQLPFLVSDELMKLLGTPTRTPEALLLDNIQDDMDSDSDFSVSQCVNNKCEKTAPPVEESNQRDVVLKSSDNHNLLTDDNQSARFAFKSNCRRSLMRPNDREIQLFYKQICSLTPMELYSEKKNILLKKHIVQTELVEYENNIQRLLGRKPTRTEREPIREKYEVYALIKRQLKAIDSCLNLCSSDLINIQCDSNNSNNDNNNNSNNNDNNCME</sequence>
<feature type="region of interest" description="Disordered" evidence="2">
    <location>
        <begin position="951"/>
        <end position="983"/>
    </location>
</feature>
<feature type="region of interest" description="Disordered" evidence="2">
    <location>
        <begin position="1366"/>
        <end position="1386"/>
    </location>
</feature>
<dbReference type="SUPFAM" id="SSF48350">
    <property type="entry name" value="GTPase activation domain, GAP"/>
    <property type="match status" value="1"/>
</dbReference>
<name>A0AA85K2J4_TRIRE</name>
<dbReference type="SMART" id="SM00324">
    <property type="entry name" value="RhoGAP"/>
    <property type="match status" value="1"/>
</dbReference>
<dbReference type="Proteomes" id="UP000050795">
    <property type="component" value="Unassembled WGS sequence"/>
</dbReference>
<evidence type="ECO:0000256" key="2">
    <source>
        <dbReference type="SAM" id="MobiDB-lite"/>
    </source>
</evidence>
<dbReference type="GO" id="GO:0007165">
    <property type="term" value="P:signal transduction"/>
    <property type="evidence" value="ECO:0007669"/>
    <property type="project" value="InterPro"/>
</dbReference>
<feature type="compositionally biased region" description="Polar residues" evidence="2">
    <location>
        <begin position="376"/>
        <end position="390"/>
    </location>
</feature>
<dbReference type="Pfam" id="PF26116">
    <property type="entry name" value="FAM13A"/>
    <property type="match status" value="1"/>
</dbReference>
<proteinExistence type="inferred from homology"/>
<dbReference type="InterPro" id="IPR039102">
    <property type="entry name" value="FAM13"/>
</dbReference>
<feature type="compositionally biased region" description="Polar residues" evidence="2">
    <location>
        <begin position="473"/>
        <end position="498"/>
    </location>
</feature>
<evidence type="ECO:0000313" key="4">
    <source>
        <dbReference type="Proteomes" id="UP000050795"/>
    </source>
</evidence>
<keyword evidence="4" id="KW-1185">Reference proteome</keyword>
<protein>
    <recommendedName>
        <fullName evidence="3">Rho-GAP domain-containing protein</fullName>
    </recommendedName>
</protein>
<comment type="similarity">
    <text evidence="1">Belongs to the FAM13 family.</text>
</comment>
<feature type="domain" description="Rho-GAP" evidence="3">
    <location>
        <begin position="28"/>
        <end position="219"/>
    </location>
</feature>
<dbReference type="Pfam" id="PF00620">
    <property type="entry name" value="RhoGAP"/>
    <property type="match status" value="1"/>
</dbReference>
<accession>A0AA85K2J4</accession>
<dbReference type="PROSITE" id="PS50238">
    <property type="entry name" value="RHOGAP"/>
    <property type="match status" value="1"/>
</dbReference>
<reference evidence="4" key="1">
    <citation type="submission" date="2022-06" db="EMBL/GenBank/DDBJ databases">
        <authorList>
            <person name="Berger JAMES D."/>
            <person name="Berger JAMES D."/>
        </authorList>
    </citation>
    <scope>NUCLEOTIDE SEQUENCE [LARGE SCALE GENOMIC DNA]</scope>
</reference>
<dbReference type="CDD" id="cd00159">
    <property type="entry name" value="RhoGAP"/>
    <property type="match status" value="1"/>
</dbReference>
<feature type="region of interest" description="Disordered" evidence="2">
    <location>
        <begin position="468"/>
        <end position="506"/>
    </location>
</feature>
<feature type="compositionally biased region" description="Low complexity" evidence="2">
    <location>
        <begin position="363"/>
        <end position="372"/>
    </location>
</feature>
<organism evidence="4 5">
    <name type="scientific">Trichobilharzia regenti</name>
    <name type="common">Nasal bird schistosome</name>
    <dbReference type="NCBI Taxonomy" id="157069"/>
    <lineage>
        <taxon>Eukaryota</taxon>
        <taxon>Metazoa</taxon>
        <taxon>Spiralia</taxon>
        <taxon>Lophotrochozoa</taxon>
        <taxon>Platyhelminthes</taxon>
        <taxon>Trematoda</taxon>
        <taxon>Digenea</taxon>
        <taxon>Strigeidida</taxon>
        <taxon>Schistosomatoidea</taxon>
        <taxon>Schistosomatidae</taxon>
        <taxon>Trichobilharzia</taxon>
    </lineage>
</organism>
<dbReference type="InterPro" id="IPR008936">
    <property type="entry name" value="Rho_GTPase_activation_prot"/>
</dbReference>
<dbReference type="PANTHER" id="PTHR15904">
    <property type="entry name" value="FAM13"/>
    <property type="match status" value="1"/>
</dbReference>
<dbReference type="InterPro" id="IPR000198">
    <property type="entry name" value="RhoGAP_dom"/>
</dbReference>
<dbReference type="InterPro" id="IPR059029">
    <property type="entry name" value="FAM13A_dom"/>
</dbReference>
<evidence type="ECO:0000256" key="1">
    <source>
        <dbReference type="ARBA" id="ARBA00007549"/>
    </source>
</evidence>
<evidence type="ECO:0000259" key="3">
    <source>
        <dbReference type="PROSITE" id="PS50238"/>
    </source>
</evidence>
<dbReference type="WBParaSite" id="TREG1_57220.1">
    <property type="protein sequence ID" value="TREG1_57220.1"/>
    <property type="gene ID" value="TREG1_57220"/>
</dbReference>
<dbReference type="Gene3D" id="1.10.555.10">
    <property type="entry name" value="Rho GTPase activation protein"/>
    <property type="match status" value="1"/>
</dbReference>
<feature type="region of interest" description="Disordered" evidence="2">
    <location>
        <begin position="362"/>
        <end position="408"/>
    </location>
</feature>